<feature type="region of interest" description="Disordered" evidence="1">
    <location>
        <begin position="506"/>
        <end position="528"/>
    </location>
</feature>
<feature type="transmembrane region" description="Helical" evidence="2">
    <location>
        <begin position="115"/>
        <end position="138"/>
    </location>
</feature>
<evidence type="ECO:0000313" key="3">
    <source>
        <dbReference type="EMBL" id="AEO34026.1"/>
    </source>
</evidence>
<dbReference type="InterPro" id="IPR011701">
    <property type="entry name" value="MFS"/>
</dbReference>
<dbReference type="GO" id="GO:0008028">
    <property type="term" value="F:monocarboxylic acid transmembrane transporter activity"/>
    <property type="evidence" value="ECO:0007669"/>
    <property type="project" value="TreeGrafter"/>
</dbReference>
<dbReference type="InterPro" id="IPR050327">
    <property type="entry name" value="Proton-linked_MCT"/>
</dbReference>
<feature type="transmembrane region" description="Helical" evidence="2">
    <location>
        <begin position="382"/>
        <end position="403"/>
    </location>
</feature>
<feature type="transmembrane region" description="Helical" evidence="2">
    <location>
        <begin position="28"/>
        <end position="52"/>
    </location>
</feature>
<keyword evidence="2" id="KW-0472">Membrane</keyword>
<sequence>MRPKPSSLLPRPPQSVLLPVDSCWGVPVLGALATLVVCVPASYMGLLFVFFVEDYGLSRAQASWPQNVLIVGSQLSGLVVGALQQRFSVADIAVGSSILASVALAASAISRNVVWVSVTLGAMYGLGMGMYLTCVCVYSMMLFDKYKGTAVSVIFIAWSVTGLYAPAVLSCLHQGYALQGGLLICGAVLLHAVPLSMLLKNPLLLNFKCLKSIAGTLSAHDRASECAKPPKATPLSVEDSSAGQLSCRAGDIASLAVRTPRGSLIAVQPYPICIEDADLLSSKRYSYQEPYVSCSTNSAKSCGVRNASAFLLRAPAFYVFLLATVVGEYSLMAFGMTIVDYAMDKGVELDIATHLVVFGAVGQILGRLFIVPLSDWAPCTRYPLFAASFVMEALCTLVMPHVFTVPSIVALRIVETVVQGFAVAVRGILLVHYIGIETVATCTGLFGFALIPLSLSSASIIGFFRDRIGSYDGFYRLLSAVNAVVAIVLCVFYLADWKSSRWLQSDTSGNSKQSECFQDGEEPLATQA</sequence>
<feature type="transmembrane region" description="Helical" evidence="2">
    <location>
        <begin position="409"/>
        <end position="433"/>
    </location>
</feature>
<reference evidence="3" key="1">
    <citation type="journal article" date="2011" name="PLoS ONE">
        <title>A deep insight into the sialotranscriptome of the gulf coast tick, Amblyomma maculatum.</title>
        <authorList>
            <person name="Karim S."/>
            <person name="Singh P."/>
            <person name="Ribeiro J.M."/>
        </authorList>
    </citation>
    <scope>NUCLEOTIDE SEQUENCE</scope>
    <source>
        <tissue evidence="3">Salivary gland</tissue>
    </source>
</reference>
<dbReference type="InterPro" id="IPR036259">
    <property type="entry name" value="MFS_trans_sf"/>
</dbReference>
<feature type="transmembrane region" description="Helical" evidence="2">
    <location>
        <begin position="176"/>
        <end position="199"/>
    </location>
</feature>
<feature type="transmembrane region" description="Helical" evidence="2">
    <location>
        <begin position="90"/>
        <end position="109"/>
    </location>
</feature>
<dbReference type="Gene3D" id="1.20.1250.20">
    <property type="entry name" value="MFS general substrate transporter like domains"/>
    <property type="match status" value="2"/>
</dbReference>
<dbReference type="PANTHER" id="PTHR11360">
    <property type="entry name" value="MONOCARBOXYLATE TRANSPORTER"/>
    <property type="match status" value="1"/>
</dbReference>
<name>G3MKK8_AMBMU</name>
<protein>
    <recommendedName>
        <fullName evidence="4">Major facilitator superfamily (MFS) profile domain-containing protein</fullName>
    </recommendedName>
</protein>
<dbReference type="Pfam" id="PF07690">
    <property type="entry name" value="MFS_1"/>
    <property type="match status" value="1"/>
</dbReference>
<dbReference type="SUPFAM" id="SSF103473">
    <property type="entry name" value="MFS general substrate transporter"/>
    <property type="match status" value="1"/>
</dbReference>
<keyword evidence="2" id="KW-1133">Transmembrane helix</keyword>
<evidence type="ECO:0000256" key="1">
    <source>
        <dbReference type="SAM" id="MobiDB-lite"/>
    </source>
</evidence>
<dbReference type="PANTHER" id="PTHR11360:SF303">
    <property type="entry name" value="MAJOR FACILITATOR SUPERFAMILY (MFS) PROFILE DOMAIN-CONTAINING PROTEIN"/>
    <property type="match status" value="1"/>
</dbReference>
<feature type="transmembrane region" description="Helical" evidence="2">
    <location>
        <begin position="445"/>
        <end position="464"/>
    </location>
</feature>
<dbReference type="EMBL" id="JO842409">
    <property type="protein sequence ID" value="AEO34026.1"/>
    <property type="molecule type" value="mRNA"/>
</dbReference>
<accession>G3MKK8</accession>
<feature type="transmembrane region" description="Helical" evidence="2">
    <location>
        <begin position="476"/>
        <end position="495"/>
    </location>
</feature>
<dbReference type="AlphaFoldDB" id="G3MKK8"/>
<feature type="transmembrane region" description="Helical" evidence="2">
    <location>
        <begin position="351"/>
        <end position="370"/>
    </location>
</feature>
<proteinExistence type="evidence at transcript level"/>
<feature type="transmembrane region" description="Helical" evidence="2">
    <location>
        <begin position="316"/>
        <end position="339"/>
    </location>
</feature>
<feature type="compositionally biased region" description="Polar residues" evidence="1">
    <location>
        <begin position="506"/>
        <end position="516"/>
    </location>
</feature>
<keyword evidence="2" id="KW-0812">Transmembrane</keyword>
<feature type="transmembrane region" description="Helical" evidence="2">
    <location>
        <begin position="150"/>
        <end position="170"/>
    </location>
</feature>
<evidence type="ECO:0000256" key="2">
    <source>
        <dbReference type="SAM" id="Phobius"/>
    </source>
</evidence>
<evidence type="ECO:0008006" key="4">
    <source>
        <dbReference type="Google" id="ProtNLM"/>
    </source>
</evidence>
<organism evidence="3">
    <name type="scientific">Amblyomma maculatum</name>
    <name type="common">Gulf Coast tick</name>
    <dbReference type="NCBI Taxonomy" id="34609"/>
    <lineage>
        <taxon>Eukaryota</taxon>
        <taxon>Metazoa</taxon>
        <taxon>Ecdysozoa</taxon>
        <taxon>Arthropoda</taxon>
        <taxon>Chelicerata</taxon>
        <taxon>Arachnida</taxon>
        <taxon>Acari</taxon>
        <taxon>Parasitiformes</taxon>
        <taxon>Ixodida</taxon>
        <taxon>Ixodoidea</taxon>
        <taxon>Ixodidae</taxon>
        <taxon>Amblyomminae</taxon>
        <taxon>Amblyomma</taxon>
    </lineage>
</organism>